<keyword evidence="5" id="KW-1185">Reference proteome</keyword>
<dbReference type="GeneID" id="10963893"/>
<reference evidence="4 5" key="1">
    <citation type="journal article" date="2011" name="J. Virol.">
        <title>Genomic and proteomic analysis of invertebrate iridovirus type 9.</title>
        <authorList>
            <person name="Wong C.K."/>
            <person name="Young V.L."/>
            <person name="Kleffmann T."/>
            <person name="Ward V.K."/>
        </authorList>
    </citation>
    <scope>NUCLEOTIDE SEQUENCE [LARGE SCALE GENOMIC DNA]</scope>
</reference>
<dbReference type="InterPro" id="IPR036910">
    <property type="entry name" value="HMG_box_dom_sf"/>
</dbReference>
<dbReference type="PANTHER" id="PTHR48112:SF22">
    <property type="entry name" value="MITOCHONDRIAL TRANSCRIPTION FACTOR A, ISOFORM B"/>
    <property type="match status" value="1"/>
</dbReference>
<dbReference type="RefSeq" id="YP_004732954.1">
    <property type="nucleotide sequence ID" value="NC_015780.1"/>
</dbReference>
<name>G0T5J7_IRV9</name>
<organismHost>
    <name type="scientific">Wiseana cervinata</name>
    <dbReference type="NCBI Taxonomy" id="107013"/>
</organismHost>
<proteinExistence type="predicted"/>
<keyword evidence="2" id="KW-0539">Nucleus</keyword>
<evidence type="ECO:0000313" key="5">
    <source>
        <dbReference type="Proteomes" id="UP000112896"/>
    </source>
</evidence>
<dbReference type="GO" id="GO:0003677">
    <property type="term" value="F:DNA binding"/>
    <property type="evidence" value="ECO:0007669"/>
    <property type="project" value="UniProtKB-UniRule"/>
</dbReference>
<evidence type="ECO:0000256" key="2">
    <source>
        <dbReference type="PROSITE-ProRule" id="PRU00267"/>
    </source>
</evidence>
<evidence type="ECO:0000256" key="1">
    <source>
        <dbReference type="ARBA" id="ARBA00023125"/>
    </source>
</evidence>
<dbReference type="Gene3D" id="1.10.30.10">
    <property type="entry name" value="High mobility group box domain"/>
    <property type="match status" value="2"/>
</dbReference>
<dbReference type="CDD" id="cd00084">
    <property type="entry name" value="HMG-box_SF"/>
    <property type="match status" value="1"/>
</dbReference>
<dbReference type="SUPFAM" id="SSF47095">
    <property type="entry name" value="HMG-box"/>
    <property type="match status" value="2"/>
</dbReference>
<organism evidence="4 5">
    <name type="scientific">Wiseana iridescent virus</name>
    <name type="common">WIV</name>
    <name type="synonym">Insect iridescent virus type 9</name>
    <dbReference type="NCBI Taxonomy" id="68347"/>
    <lineage>
        <taxon>Viruses</taxon>
        <taxon>Varidnaviria</taxon>
        <taxon>Bamfordvirae</taxon>
        <taxon>Nucleocytoviricota</taxon>
        <taxon>Megaviricetes</taxon>
        <taxon>Pimascovirales</taxon>
        <taxon>Pimascovirales incertae sedis</taxon>
        <taxon>Iridoviridae</taxon>
        <taxon>Betairidovirinae</taxon>
        <taxon>Chloriridovirus</taxon>
        <taxon>Chloriridovirus wiseana1</taxon>
        <taxon>Invertebrate iridescent virus 9</taxon>
    </lineage>
</organism>
<sequence>MAAKSKKILLQNLNTLILDTILAIKEDNEDIGVAELRKQWESADFQKKMAVEVFGIKSKNLIPGPKRNKSAYMFFCQDMRQKIVADNPECKPHQIMSLLGSKWRELTTKQKSKYYEQAAEDKERYLDMKELEKRRNKTPSKLSSYFLFCEDERPLVKKEFPQMKTKKVTAECGKRWNDLKINEPERYKYYVEKAAK</sequence>
<dbReference type="InterPro" id="IPR050342">
    <property type="entry name" value="HMGB"/>
</dbReference>
<feature type="domain" description="HMG box" evidence="3">
    <location>
        <begin position="138"/>
        <end position="196"/>
    </location>
</feature>
<accession>G0T5J7</accession>
<feature type="DNA-binding region" description="HMG box" evidence="2">
    <location>
        <begin position="65"/>
        <end position="133"/>
    </location>
</feature>
<dbReference type="Proteomes" id="UP000112896">
    <property type="component" value="Segment"/>
</dbReference>
<dbReference type="SMART" id="SM00398">
    <property type="entry name" value="HMG"/>
    <property type="match status" value="2"/>
</dbReference>
<evidence type="ECO:0000313" key="4">
    <source>
        <dbReference type="EMBL" id="ADO00515.1"/>
    </source>
</evidence>
<keyword evidence="1 2" id="KW-0238">DNA-binding</keyword>
<dbReference type="PROSITE" id="PS50118">
    <property type="entry name" value="HMG_BOX_2"/>
    <property type="match status" value="2"/>
</dbReference>
<dbReference type="KEGG" id="vg:10963893"/>
<dbReference type="EMBL" id="GQ918152">
    <property type="protein sequence ID" value="ADO00515.1"/>
    <property type="molecule type" value="Genomic_DNA"/>
</dbReference>
<evidence type="ECO:0000259" key="3">
    <source>
        <dbReference type="PROSITE" id="PS50118"/>
    </source>
</evidence>
<dbReference type="InterPro" id="IPR009071">
    <property type="entry name" value="HMG_box_dom"/>
</dbReference>
<feature type="DNA-binding region" description="HMG box" evidence="2">
    <location>
        <begin position="138"/>
        <end position="196"/>
    </location>
</feature>
<protein>
    <recommendedName>
        <fullName evidence="3">HMG box domain-containing protein</fullName>
    </recommendedName>
</protein>
<dbReference type="Pfam" id="PF00505">
    <property type="entry name" value="HMG_box"/>
    <property type="match status" value="2"/>
</dbReference>
<feature type="domain" description="HMG box" evidence="3">
    <location>
        <begin position="65"/>
        <end position="133"/>
    </location>
</feature>
<dbReference type="PANTHER" id="PTHR48112">
    <property type="entry name" value="HIGH MOBILITY GROUP PROTEIN DSP1"/>
    <property type="match status" value="1"/>
</dbReference>